<reference evidence="2 3" key="1">
    <citation type="submission" date="2011-08" db="EMBL/GenBank/DDBJ databases">
        <title>The Genome Sequence of Clostridium hathewayi WAL-18680.</title>
        <authorList>
            <consortium name="The Broad Institute Genome Sequencing Platform"/>
            <person name="Earl A."/>
            <person name="Ward D."/>
            <person name="Feldgarden M."/>
            <person name="Gevers D."/>
            <person name="Finegold S.M."/>
            <person name="Summanen P.H."/>
            <person name="Molitoris D.R."/>
            <person name="Song M."/>
            <person name="Daigneault M."/>
            <person name="Allen-Vercoe E."/>
            <person name="Young S.K."/>
            <person name="Zeng Q."/>
            <person name="Gargeya S."/>
            <person name="Fitzgerald M."/>
            <person name="Haas B."/>
            <person name="Abouelleil A."/>
            <person name="Alvarado L."/>
            <person name="Arachchi H.M."/>
            <person name="Berlin A."/>
            <person name="Brown A."/>
            <person name="Chapman S.B."/>
            <person name="Chen Z."/>
            <person name="Dunbar C."/>
            <person name="Freedman E."/>
            <person name="Gearin G."/>
            <person name="Gellesch M."/>
            <person name="Goldberg J."/>
            <person name="Griggs A."/>
            <person name="Gujja S."/>
            <person name="Heiman D."/>
            <person name="Howarth C."/>
            <person name="Larson L."/>
            <person name="Lui A."/>
            <person name="MacDonald P.J.P."/>
            <person name="Montmayeur A."/>
            <person name="Murphy C."/>
            <person name="Neiman D."/>
            <person name="Pearson M."/>
            <person name="Priest M."/>
            <person name="Roberts A."/>
            <person name="Saif S."/>
            <person name="Shea T."/>
            <person name="Shenoy N."/>
            <person name="Sisk P."/>
            <person name="Stolte C."/>
            <person name="Sykes S."/>
            <person name="Wortman J."/>
            <person name="Nusbaum C."/>
            <person name="Birren B."/>
        </authorList>
    </citation>
    <scope>NUCLEOTIDE SEQUENCE [LARGE SCALE GENOMIC DNA]</scope>
    <source>
        <strain evidence="2 3">WAL-18680</strain>
    </source>
</reference>
<dbReference type="GO" id="GO:0006950">
    <property type="term" value="P:response to stress"/>
    <property type="evidence" value="ECO:0007669"/>
    <property type="project" value="TreeGrafter"/>
</dbReference>
<dbReference type="SMART" id="SM00347">
    <property type="entry name" value="HTH_MARR"/>
    <property type="match status" value="1"/>
</dbReference>
<protein>
    <recommendedName>
        <fullName evidence="1">HTH marR-type domain-containing protein</fullName>
    </recommendedName>
</protein>
<dbReference type="InterPro" id="IPR036388">
    <property type="entry name" value="WH-like_DNA-bd_sf"/>
</dbReference>
<dbReference type="Gene3D" id="1.10.10.10">
    <property type="entry name" value="Winged helix-like DNA-binding domain superfamily/Winged helix DNA-binding domain"/>
    <property type="match status" value="1"/>
</dbReference>
<dbReference type="PANTHER" id="PTHR33164">
    <property type="entry name" value="TRANSCRIPTIONAL REGULATOR, MARR FAMILY"/>
    <property type="match status" value="1"/>
</dbReference>
<accession>G5INP9</accession>
<dbReference type="OrthoDB" id="1755545at2"/>
<dbReference type="SUPFAM" id="SSF46785">
    <property type="entry name" value="Winged helix' DNA-binding domain"/>
    <property type="match status" value="1"/>
</dbReference>
<feature type="domain" description="HTH marR-type" evidence="1">
    <location>
        <begin position="18"/>
        <end position="149"/>
    </location>
</feature>
<keyword evidence="3" id="KW-1185">Reference proteome</keyword>
<gene>
    <name evidence="2" type="ORF">HMPREF9473_05127</name>
</gene>
<dbReference type="Pfam" id="PF12802">
    <property type="entry name" value="MarR_2"/>
    <property type="match status" value="1"/>
</dbReference>
<dbReference type="PANTHER" id="PTHR33164:SF43">
    <property type="entry name" value="HTH-TYPE TRANSCRIPTIONAL REPRESSOR YETL"/>
    <property type="match status" value="1"/>
</dbReference>
<comment type="caution">
    <text evidence="2">The sequence shown here is derived from an EMBL/GenBank/DDBJ whole genome shotgun (WGS) entry which is preliminary data.</text>
</comment>
<dbReference type="EMBL" id="ADLN01000128">
    <property type="protein sequence ID" value="EHI56923.1"/>
    <property type="molecule type" value="Genomic_DNA"/>
</dbReference>
<proteinExistence type="predicted"/>
<evidence type="ECO:0000259" key="1">
    <source>
        <dbReference type="PROSITE" id="PS50995"/>
    </source>
</evidence>
<dbReference type="PATRIC" id="fig|742737.3.peg.5120"/>
<dbReference type="HOGENOM" id="CLU_083287_16_0_9"/>
<dbReference type="GO" id="GO:0003700">
    <property type="term" value="F:DNA-binding transcription factor activity"/>
    <property type="evidence" value="ECO:0007669"/>
    <property type="project" value="InterPro"/>
</dbReference>
<dbReference type="PROSITE" id="PS50995">
    <property type="entry name" value="HTH_MARR_2"/>
    <property type="match status" value="1"/>
</dbReference>
<evidence type="ECO:0000313" key="2">
    <source>
        <dbReference type="EMBL" id="EHI56923.1"/>
    </source>
</evidence>
<dbReference type="InterPro" id="IPR000835">
    <property type="entry name" value="HTH_MarR-typ"/>
</dbReference>
<dbReference type="InterPro" id="IPR036390">
    <property type="entry name" value="WH_DNA-bd_sf"/>
</dbReference>
<name>G5INP9_9FIRM</name>
<dbReference type="Proteomes" id="UP000005384">
    <property type="component" value="Unassembled WGS sequence"/>
</dbReference>
<evidence type="ECO:0000313" key="3">
    <source>
        <dbReference type="Proteomes" id="UP000005384"/>
    </source>
</evidence>
<dbReference type="RefSeq" id="WP_006783115.1">
    <property type="nucleotide sequence ID" value="NZ_CP040506.1"/>
</dbReference>
<dbReference type="AlphaFoldDB" id="G5INP9"/>
<organism evidence="2 3">
    <name type="scientific">Hungatella hathewayi WAL-18680</name>
    <dbReference type="NCBI Taxonomy" id="742737"/>
    <lineage>
        <taxon>Bacteria</taxon>
        <taxon>Bacillati</taxon>
        <taxon>Bacillota</taxon>
        <taxon>Clostridia</taxon>
        <taxon>Lachnospirales</taxon>
        <taxon>Lachnospiraceae</taxon>
        <taxon>Hungatella</taxon>
    </lineage>
</organism>
<sequence length="160" mass="18443">MELSDLIQRFSSSRERQVKAIFSTLFIAQNRLQTIFDKVDSQVSLKQFMLLTMVRQSETELTLTQAGRLLGCSRQNIKKLAAALEQKGFITLKPGAKDTRACVMIPTESLFQYFHQMADSHQKHLDGLFQSYTDEEIRTLFQLLMKLHPAIDAWEQGEEE</sequence>
<dbReference type="InterPro" id="IPR039422">
    <property type="entry name" value="MarR/SlyA-like"/>
</dbReference>